<feature type="domain" description="Ig-like" evidence="7">
    <location>
        <begin position="1013"/>
        <end position="1106"/>
    </location>
</feature>
<dbReference type="Gene3D" id="2.60.40.2700">
    <property type="match status" value="2"/>
</dbReference>
<dbReference type="InterPro" id="IPR022409">
    <property type="entry name" value="PKD/Chitinase_dom"/>
</dbReference>
<comment type="caution">
    <text evidence="8">The sequence shown here is derived from an EMBL/GenBank/DDBJ whole genome shotgun (WGS) entry which is preliminary data.</text>
</comment>
<name>A0ABW3J3E9_9FLAO</name>
<evidence type="ECO:0000256" key="3">
    <source>
        <dbReference type="ARBA" id="ARBA00022737"/>
    </source>
</evidence>
<dbReference type="Proteomes" id="UP001597051">
    <property type="component" value="Unassembled WGS sequence"/>
</dbReference>
<evidence type="ECO:0000313" key="9">
    <source>
        <dbReference type="Proteomes" id="UP001597051"/>
    </source>
</evidence>
<dbReference type="SMART" id="SM00089">
    <property type="entry name" value="PKD"/>
    <property type="match status" value="5"/>
</dbReference>
<feature type="domain" description="PKD" evidence="6">
    <location>
        <begin position="662"/>
        <end position="711"/>
    </location>
</feature>
<dbReference type="InterPro" id="IPR000601">
    <property type="entry name" value="PKD_dom"/>
</dbReference>
<feature type="domain" description="PKD" evidence="6">
    <location>
        <begin position="140"/>
        <end position="202"/>
    </location>
</feature>
<dbReference type="NCBIfam" id="TIGR04131">
    <property type="entry name" value="Bac_Flav_CTERM"/>
    <property type="match status" value="1"/>
</dbReference>
<dbReference type="InterPro" id="IPR025667">
    <property type="entry name" value="SprB_repeat"/>
</dbReference>
<evidence type="ECO:0000256" key="1">
    <source>
        <dbReference type="ARBA" id="ARBA00004141"/>
    </source>
</evidence>
<dbReference type="PANTHER" id="PTHR46730">
    <property type="entry name" value="POLYCYSTIN-1"/>
    <property type="match status" value="1"/>
</dbReference>
<dbReference type="Pfam" id="PF18911">
    <property type="entry name" value="PKD_4"/>
    <property type="match status" value="3"/>
</dbReference>
<dbReference type="Pfam" id="PF13573">
    <property type="entry name" value="SprB"/>
    <property type="match status" value="4"/>
</dbReference>
<sequence>MKQLYTSIFLIIVLFINTAVTAGCLSYPLKDCKTNDTTIDFNKIVAPTATIKGTTTVCQNATNPEITFTGSGGTAPYTFTYKINGGADVIVSTTTGNTVTVEQVTNAAGVFKYTLVSVKDKTNTTQTVSGTATITISAPPVVDFTFTNNNACSGTPMLFTTAVTGTGPYTYSWDFGDSETSTQQNPSHTFVATGCGTSSFSVKLTVSGNGCTISRTKTISVKQKPDINFDDVTNPFDPFNNCSNATSDPVYKITVGNSSASSCITSYSINWGDGSAVASNVTFPLTHTYTSIGAYNMVITALGNNGCSATKNYIIKNVSNPSGGLTSPGSTQNLCAPTSDLQFAISNWGTNSLDTTYAIDYGDGSPVITLTQNQLVSSTFYNSSNPSISLSYPIPHIYTTTSCPTGSFTATLTVTNACSSTPFTTSNISILTKPKPDFTYPPEACVNTSVLFTNTTASGFSQNCAQNSIYTWDFGDGSPIITTPLSPPQNINHTYSKIGTYQVTLTTQNFCGKSSKTQEICIEPALVPLFTLSTNFGCVPLTVTTNNTTDTSKSCSTPTYLWTVTHTSLDCDVLASDPTYLNSTTSASQSPEFNFTTPGEYEIRLKLTNSCGEVQSSIQKITVKKPPKVTVAPIANLCGGSTGTTSINPTATIQNCGFANAELVYNWSFSGGTPATSNAVAPQVTYTTGGSKTVSLFVSVVGGCANSVTSTETFGIGTAPTLGTLTPATQTICSGSATVALPLTAQTGTTFSWDATTIPNGVTVNPLSGNANSIPALTISNSTTSSKTVTLTIVSTLNGCPSTNAYDIVVNPGPTLTEPTGSTICSGGTLSPLSVVVTPTPTAGTATYKWYSNTDGSTTVSTSKLVNTSTTDGTYTPPSTLGTLYYFCEVTFTASGSCPNLVSNAVPVTVNPGATINPQPLQSQSICVGSSLLTPLFSDYSNGTGTASYQWFKNTTNSSTGGVLINGATSSSYTPPVFNTPELAYYYVTITFSGSGCGPISSDTAEIKVFDDPAINSILPATQSLCSGAAPINLTVTATGAASLGALSYQWYSNTSGSNSGGTLLFGETTATFTPPNTNTGTLYYYCVVSQNGLGCETTSNPVSVTINLAATITQQPQSSILCLGENPTLLEVAFINGVGSPQYQWYSNSTSSIVGSIAISGATNATFAAPKSTVGSVFYYCKITLPSGGCSELNSDFAEVTINQNPVIANTTDIICSGNTFKILPLNSGSSIVPVGTTYTWSNPIINPTNSITGASSETIAQTEISQTLFNSTTTPATVTYTVTPIVGVCSGVPFTITVTINPAISNTVTLKESSCFRKSNGSIQTNITGGIPFSSGSAYQVSWTGPNGYTATDSTISNLAPGDYTLEVTDEGGCPFSNVYTITEPEEITVTTVLEKDITCFTAANGAIDITVTGGTPSYTYSWTKDGNLFSADEDIANLSPAQYEVTVSDANTCGPKILSFTITEPPILVVSLTNKTDILCFGDSTGIININTTGGTPIAISSGVFDYKYSWTGPNGFISSNQNLSGIVAGTYDLKVTDDLGCEKSLSVTLTQSSEIIIDATTTEIKCYGDNNASIKIALSGGNPPYEVSWSNFAEGLFLDNLSPGDYTITVKDGFGCIQKRTITIAAPIVFAINPVVKNISCFGAKDGSIQLNFVGGLAPISFAWSDNPLAGTDRNNLGPGTYTVTINDGKPCTITKIFTILEPQKLIVSANTINAFDCDNANSGQINLLVAGGSAPFTYSWSNGVIVEDLNDISAGNYLVTVTDTNGCSEKGQYAISRQPPIVITVNTKTDVDCDAKEITQSFVAKVSGGIAPYQLVWSSGTVSGSNNEIMQTTTNGLVQLTVTDSYKCKANYTFTIDTPELGTANFIIESQSYSNYGIYSVNDPIQFTTTATGDYESVIWDFGDGTFSTALNPIHTFINPKDYVVTQTVTYPFGCVYEQKITLTIEKGYLLIVPTAFTPNNDRINDTFRPVTKRLKNVRLDVYDTWGSLIYSETGDVLRGWDATIKGKSAENGNYNCKVSAETFYGTIINEARTFVLLK</sequence>
<keyword evidence="9" id="KW-1185">Reference proteome</keyword>
<dbReference type="InterPro" id="IPR035986">
    <property type="entry name" value="PKD_dom_sf"/>
</dbReference>
<feature type="domain" description="PKD" evidence="6">
    <location>
        <begin position="1885"/>
        <end position="1939"/>
    </location>
</feature>
<dbReference type="SUPFAM" id="SSF49299">
    <property type="entry name" value="PKD domain"/>
    <property type="match status" value="6"/>
</dbReference>
<proteinExistence type="predicted"/>
<keyword evidence="5" id="KW-0472">Membrane</keyword>
<dbReference type="Pfam" id="PF13585">
    <property type="entry name" value="CHU_C"/>
    <property type="match status" value="1"/>
</dbReference>
<dbReference type="Gene3D" id="2.60.40.10">
    <property type="entry name" value="Immunoglobulins"/>
    <property type="match status" value="9"/>
</dbReference>
<evidence type="ECO:0000259" key="7">
    <source>
        <dbReference type="PROSITE" id="PS50835"/>
    </source>
</evidence>
<evidence type="ECO:0000256" key="5">
    <source>
        <dbReference type="ARBA" id="ARBA00023136"/>
    </source>
</evidence>
<organism evidence="8 9">
    <name type="scientific">Flavobacterium myungsuense</name>
    <dbReference type="NCBI Taxonomy" id="651823"/>
    <lineage>
        <taxon>Bacteria</taxon>
        <taxon>Pseudomonadati</taxon>
        <taxon>Bacteroidota</taxon>
        <taxon>Flavobacteriia</taxon>
        <taxon>Flavobacteriales</taxon>
        <taxon>Flavobacteriaceae</taxon>
        <taxon>Flavobacterium</taxon>
    </lineage>
</organism>
<feature type="domain" description="PKD" evidence="6">
    <location>
        <begin position="470"/>
        <end position="529"/>
    </location>
</feature>
<gene>
    <name evidence="8" type="ORF">ACFQ0S_09105</name>
</gene>
<dbReference type="CDD" id="cd00146">
    <property type="entry name" value="PKD"/>
    <property type="match status" value="3"/>
</dbReference>
<dbReference type="InterPro" id="IPR044023">
    <property type="entry name" value="Ig_7"/>
</dbReference>
<keyword evidence="3" id="KW-0677">Repeat</keyword>
<evidence type="ECO:0000313" key="8">
    <source>
        <dbReference type="EMBL" id="MFD0984629.1"/>
    </source>
</evidence>
<keyword evidence="4" id="KW-1133">Transmembrane helix</keyword>
<evidence type="ECO:0000259" key="6">
    <source>
        <dbReference type="PROSITE" id="PS50093"/>
    </source>
</evidence>
<dbReference type="InterPro" id="IPR026341">
    <property type="entry name" value="T9SS_type_B"/>
</dbReference>
<dbReference type="PROSITE" id="PS50093">
    <property type="entry name" value="PKD"/>
    <property type="match status" value="5"/>
</dbReference>
<dbReference type="PROSITE" id="PS50835">
    <property type="entry name" value="IG_LIKE"/>
    <property type="match status" value="1"/>
</dbReference>
<evidence type="ECO:0000256" key="4">
    <source>
        <dbReference type="ARBA" id="ARBA00022989"/>
    </source>
</evidence>
<comment type="subcellular location">
    <subcellularLocation>
        <location evidence="1">Membrane</location>
        <topology evidence="1">Multi-pass membrane protein</topology>
    </subcellularLocation>
</comment>
<dbReference type="InterPro" id="IPR013783">
    <property type="entry name" value="Ig-like_fold"/>
</dbReference>
<dbReference type="Pfam" id="PF19406">
    <property type="entry name" value="PKD_5"/>
    <property type="match status" value="1"/>
</dbReference>
<feature type="domain" description="PKD" evidence="6">
    <location>
        <begin position="256"/>
        <end position="315"/>
    </location>
</feature>
<keyword evidence="2" id="KW-0812">Transmembrane</keyword>
<dbReference type="Pfam" id="PF19081">
    <property type="entry name" value="Ig_7"/>
    <property type="match status" value="1"/>
</dbReference>
<dbReference type="PANTHER" id="PTHR46730:SF4">
    <property type="entry name" value="POLYCYSTIC KIDNEY DISEASE PROTEIN 1-LIKE 1"/>
    <property type="match status" value="1"/>
</dbReference>
<accession>A0ABW3J3E9</accession>
<dbReference type="Gene3D" id="2.60.40.740">
    <property type="match status" value="1"/>
</dbReference>
<dbReference type="InterPro" id="IPR007110">
    <property type="entry name" value="Ig-like_dom"/>
</dbReference>
<dbReference type="InterPro" id="IPR045828">
    <property type="entry name" value="PKD_Bacteroidetes"/>
</dbReference>
<reference evidence="9" key="1">
    <citation type="journal article" date="2019" name="Int. J. Syst. Evol. Microbiol.">
        <title>The Global Catalogue of Microorganisms (GCM) 10K type strain sequencing project: providing services to taxonomists for standard genome sequencing and annotation.</title>
        <authorList>
            <consortium name="The Broad Institute Genomics Platform"/>
            <consortium name="The Broad Institute Genome Sequencing Center for Infectious Disease"/>
            <person name="Wu L."/>
            <person name="Ma J."/>
        </authorList>
    </citation>
    <scope>NUCLEOTIDE SEQUENCE [LARGE SCALE GENOMIC DNA]</scope>
    <source>
        <strain evidence="9">CECT 7649</strain>
    </source>
</reference>
<protein>
    <submittedName>
        <fullName evidence="8">PKD domain-containing protein</fullName>
    </submittedName>
</protein>
<dbReference type="EMBL" id="JBHTIZ010000023">
    <property type="protein sequence ID" value="MFD0984629.1"/>
    <property type="molecule type" value="Genomic_DNA"/>
</dbReference>
<dbReference type="PROSITE" id="PS51257">
    <property type="entry name" value="PROKAR_LIPOPROTEIN"/>
    <property type="match status" value="1"/>
</dbReference>
<evidence type="ECO:0000256" key="2">
    <source>
        <dbReference type="ARBA" id="ARBA00022692"/>
    </source>
</evidence>
<dbReference type="RefSeq" id="WP_379755872.1">
    <property type="nucleotide sequence ID" value="NZ_JBHSYB010000024.1"/>
</dbReference>